<dbReference type="InterPro" id="IPR013324">
    <property type="entry name" value="RNA_pol_sigma_r3/r4-like"/>
</dbReference>
<dbReference type="SUPFAM" id="SSF88659">
    <property type="entry name" value="Sigma3 and sigma4 domains of RNA polymerase sigma factors"/>
    <property type="match status" value="1"/>
</dbReference>
<dbReference type="AlphaFoldDB" id="A0A3G8LXI6"/>
<name>A0A3G8LXI6_9GAMM</name>
<dbReference type="InterPro" id="IPR014284">
    <property type="entry name" value="RNA_pol_sigma-70_dom"/>
</dbReference>
<keyword evidence="2" id="KW-0731">Sigma factor</keyword>
<keyword evidence="3" id="KW-0804">Transcription</keyword>
<evidence type="ECO:0000313" key="5">
    <source>
        <dbReference type="EMBL" id="AZG74124.1"/>
    </source>
</evidence>
<gene>
    <name evidence="5" type="ORF">EGC82_16005</name>
</gene>
<evidence type="ECO:0000259" key="4">
    <source>
        <dbReference type="Pfam" id="PF07638"/>
    </source>
</evidence>
<dbReference type="Gene3D" id="1.10.10.10">
    <property type="entry name" value="Winged helix-like DNA-binding domain superfamily/Winged helix DNA-binding domain"/>
    <property type="match status" value="1"/>
</dbReference>
<accession>A0A3G8LXI6</accession>
<dbReference type="KEGG" id="slj:EGC82_16005"/>
<organism evidence="5 6">
    <name type="scientific">Shewanella livingstonensis</name>
    <dbReference type="NCBI Taxonomy" id="150120"/>
    <lineage>
        <taxon>Bacteria</taxon>
        <taxon>Pseudomonadati</taxon>
        <taxon>Pseudomonadota</taxon>
        <taxon>Gammaproteobacteria</taxon>
        <taxon>Alteromonadales</taxon>
        <taxon>Shewanellaceae</taxon>
        <taxon>Shewanella</taxon>
    </lineage>
</organism>
<keyword evidence="1" id="KW-0805">Transcription regulation</keyword>
<dbReference type="InterPro" id="IPR039425">
    <property type="entry name" value="RNA_pol_sigma-70-like"/>
</dbReference>
<dbReference type="InterPro" id="IPR036388">
    <property type="entry name" value="WH-like_DNA-bd_sf"/>
</dbReference>
<proteinExistence type="predicted"/>
<dbReference type="GO" id="GO:0006352">
    <property type="term" value="P:DNA-templated transcription initiation"/>
    <property type="evidence" value="ECO:0007669"/>
    <property type="project" value="InterPro"/>
</dbReference>
<dbReference type="PANTHER" id="PTHR43133:SF39">
    <property type="entry name" value="SIMILAR TO RNA POLYMERASE SIGMA-E FACTOR"/>
    <property type="match status" value="1"/>
</dbReference>
<reference evidence="6" key="1">
    <citation type="submission" date="2018-11" db="EMBL/GenBank/DDBJ databases">
        <title>Shewanella sp. M2.</title>
        <authorList>
            <person name="Hwang Y.J."/>
            <person name="Hwang C.Y."/>
        </authorList>
    </citation>
    <scope>NUCLEOTIDE SEQUENCE [LARGE SCALE GENOMIC DNA]</scope>
    <source>
        <strain evidence="6">LMG 19866</strain>
    </source>
</reference>
<dbReference type="EMBL" id="CP034015">
    <property type="protein sequence ID" value="AZG74124.1"/>
    <property type="molecule type" value="Genomic_DNA"/>
</dbReference>
<keyword evidence="6" id="KW-1185">Reference proteome</keyword>
<dbReference type="NCBIfam" id="TIGR02937">
    <property type="entry name" value="sigma70-ECF"/>
    <property type="match status" value="1"/>
</dbReference>
<dbReference type="OrthoDB" id="128473at2"/>
<dbReference type="RefSeq" id="WP_124731649.1">
    <property type="nucleotide sequence ID" value="NZ_CBCSKC010000020.1"/>
</dbReference>
<dbReference type="Pfam" id="PF07638">
    <property type="entry name" value="Sigma70_ECF"/>
    <property type="match status" value="1"/>
</dbReference>
<evidence type="ECO:0000256" key="1">
    <source>
        <dbReference type="ARBA" id="ARBA00023015"/>
    </source>
</evidence>
<evidence type="ECO:0000256" key="2">
    <source>
        <dbReference type="ARBA" id="ARBA00023082"/>
    </source>
</evidence>
<feature type="domain" description="RNA polymerase sigma-70 ECF-like HTH" evidence="4">
    <location>
        <begin position="4"/>
        <end position="192"/>
    </location>
</feature>
<dbReference type="GO" id="GO:0016987">
    <property type="term" value="F:sigma factor activity"/>
    <property type="evidence" value="ECO:0007669"/>
    <property type="project" value="UniProtKB-KW"/>
</dbReference>
<dbReference type="InterPro" id="IPR053812">
    <property type="entry name" value="HTH_Sigma70_ECF-like"/>
</dbReference>
<evidence type="ECO:0000256" key="3">
    <source>
        <dbReference type="ARBA" id="ARBA00023163"/>
    </source>
</evidence>
<dbReference type="PANTHER" id="PTHR43133">
    <property type="entry name" value="RNA POLYMERASE ECF-TYPE SIGMA FACTO"/>
    <property type="match status" value="1"/>
</dbReference>
<sequence>MTESEVLCLIKAWQNGEPEPTKVLMELAYIKIKEYANIHYDNLPEDVNTAFLSLSVTDLTHDCYEKLLVAESTLPVETLREFYSYLNSTVRNLFIDHYRKTVKSKARGMSKVSSTIAINQKGQSLEDDFNSIILYLEMDGFSKHYARQAEALDLRYFAQKSNKEIARLLGVSLRTVENDLRFAKAWLKQRMQPSVQPSREFA</sequence>
<evidence type="ECO:0000313" key="6">
    <source>
        <dbReference type="Proteomes" id="UP000278035"/>
    </source>
</evidence>
<protein>
    <submittedName>
        <fullName evidence="5">Sigma-70 family RNA polymerase sigma factor</fullName>
    </submittedName>
</protein>
<dbReference type="Proteomes" id="UP000278035">
    <property type="component" value="Chromosome"/>
</dbReference>